<dbReference type="EMBL" id="BARS01010998">
    <property type="protein sequence ID" value="GAF98932.1"/>
    <property type="molecule type" value="Genomic_DNA"/>
</dbReference>
<dbReference type="PANTHER" id="PTHR48207">
    <property type="entry name" value="SUCCINATE--HYDROXYMETHYLGLUTARATE COA-TRANSFERASE"/>
    <property type="match status" value="1"/>
</dbReference>
<dbReference type="Gene3D" id="3.40.50.10540">
    <property type="entry name" value="Crotonobetainyl-coa:carnitine coa-transferase, domain 1"/>
    <property type="match status" value="1"/>
</dbReference>
<dbReference type="SUPFAM" id="SSF89796">
    <property type="entry name" value="CoA-transferase family III (CaiB/BaiF)"/>
    <property type="match status" value="1"/>
</dbReference>
<name>X0UEW1_9ZZZZ</name>
<dbReference type="AlphaFoldDB" id="X0UEW1"/>
<evidence type="ECO:0008006" key="3">
    <source>
        <dbReference type="Google" id="ProtNLM"/>
    </source>
</evidence>
<dbReference type="Pfam" id="PF02515">
    <property type="entry name" value="CoA_transf_3"/>
    <property type="match status" value="1"/>
</dbReference>
<dbReference type="GO" id="GO:0008410">
    <property type="term" value="F:CoA-transferase activity"/>
    <property type="evidence" value="ECO:0007669"/>
    <property type="project" value="TreeGrafter"/>
</dbReference>
<evidence type="ECO:0000313" key="2">
    <source>
        <dbReference type="EMBL" id="GAF98932.1"/>
    </source>
</evidence>
<proteinExistence type="predicted"/>
<feature type="non-terminal residue" evidence="2">
    <location>
        <position position="1"/>
    </location>
</feature>
<keyword evidence="1" id="KW-0808">Transferase</keyword>
<dbReference type="InterPro" id="IPR044855">
    <property type="entry name" value="CoA-Trfase_III_dom3_sf"/>
</dbReference>
<organism evidence="2">
    <name type="scientific">marine sediment metagenome</name>
    <dbReference type="NCBI Taxonomy" id="412755"/>
    <lineage>
        <taxon>unclassified sequences</taxon>
        <taxon>metagenomes</taxon>
        <taxon>ecological metagenomes</taxon>
    </lineage>
</organism>
<sequence>ALSEGASIDLEEIGQMMKKGYDVFTIPQEVLDTLFGPLLEFIQTKTKKELYDFSAQSGGGSIPSFGADEIMENPQLAAREFWERVAHPELGDTIAYPGAPVKISEAPWKIRRRAPLIGEHNEEIYEKELGLTKEKLAILKQAKVI</sequence>
<gene>
    <name evidence="2" type="ORF">S01H1_20172</name>
</gene>
<evidence type="ECO:0000256" key="1">
    <source>
        <dbReference type="ARBA" id="ARBA00022679"/>
    </source>
</evidence>
<dbReference type="InterPro" id="IPR003673">
    <property type="entry name" value="CoA-Trfase_fam_III"/>
</dbReference>
<dbReference type="Gene3D" id="3.30.1540.10">
    <property type="entry name" value="formyl-coa transferase, domain 3"/>
    <property type="match status" value="1"/>
</dbReference>
<accession>X0UEW1</accession>
<dbReference type="InterPro" id="IPR050483">
    <property type="entry name" value="CoA-transferase_III_domain"/>
</dbReference>
<dbReference type="InterPro" id="IPR023606">
    <property type="entry name" value="CoA-Trfase_III_dom_1_sf"/>
</dbReference>
<reference evidence="2" key="1">
    <citation type="journal article" date="2014" name="Front. Microbiol.">
        <title>High frequency of phylogenetically diverse reductive dehalogenase-homologous genes in deep subseafloor sedimentary metagenomes.</title>
        <authorList>
            <person name="Kawai M."/>
            <person name="Futagami T."/>
            <person name="Toyoda A."/>
            <person name="Takaki Y."/>
            <person name="Nishi S."/>
            <person name="Hori S."/>
            <person name="Arai W."/>
            <person name="Tsubouchi T."/>
            <person name="Morono Y."/>
            <person name="Uchiyama I."/>
            <person name="Ito T."/>
            <person name="Fujiyama A."/>
            <person name="Inagaki F."/>
            <person name="Takami H."/>
        </authorList>
    </citation>
    <scope>NUCLEOTIDE SEQUENCE</scope>
    <source>
        <strain evidence="2">Expedition CK06-06</strain>
    </source>
</reference>
<protein>
    <recommendedName>
        <fullName evidence="3">CoA transferase</fullName>
    </recommendedName>
</protein>
<dbReference type="PANTHER" id="PTHR48207:SF3">
    <property type="entry name" value="SUCCINATE--HYDROXYMETHYLGLUTARATE COA-TRANSFERASE"/>
    <property type="match status" value="1"/>
</dbReference>
<comment type="caution">
    <text evidence="2">The sequence shown here is derived from an EMBL/GenBank/DDBJ whole genome shotgun (WGS) entry which is preliminary data.</text>
</comment>